<comment type="caution">
    <text evidence="2">The sequence shown here is derived from an EMBL/GenBank/DDBJ whole genome shotgun (WGS) entry which is preliminary data.</text>
</comment>
<accession>A0ABP1HGP9</accession>
<reference evidence="2 3" key="1">
    <citation type="submission" date="2024-07" db="EMBL/GenBank/DDBJ databases">
        <authorList>
            <person name="Akdeniz Z."/>
        </authorList>
    </citation>
    <scope>NUCLEOTIDE SEQUENCE [LARGE SCALE GENOMIC DNA]</scope>
</reference>
<proteinExistence type="predicted"/>
<sequence length="1103" mass="119431">MNVNTFSLFGFSLNSQTITESNINISIQFKVISGALLCITCDVDVNQCNLVFIASGQQISGMIIQPKYNVKILLSFIQFRISSMNSSGLTNIILQTSVTFIISQCKLIGSNLLQSSNNGYIASTVLVDILLNITQFDICVDGTSRFGHNSVIISTIGSESVQCDLCEQKFVVYGLCSEIIKYSENVNGMHQCVYPFEYDDNQCVCASGYLLNFTKCISILESLNAIGNLVSNSSNDQIKQLEQKIDIIENSLFVVDLSIASNISEIEKTILSNFSKSDKSLMLNTSVLDNRIYQNISSVKNDILMNQISADANLLINTTALDLRIFNNISYLQNMVNNFTLYYNDSLRKQQQTIEQQQNIIDNLTEQIHCLSNSGSIWVNGSCVQASCAILGQQRIKGICKCVNVNAIVQAGSCVCPVNSKEVGTACVCSISGQTIQNGQCACSTTGAFVESDSCTCGVNSINISNTCSCPSRASLVNGVCVCSDVNAYISGNQCICPAYSLLVGNTCTCPTNSQIVNNICTCNLITGQIMNNGVCECQALGAFINNGDCICPTDTSLVNNVCICDKISGQQVINGICQCVAGQSIVDNSCQYIINIQNIECSQQLFVQQFDIYSVTNLITSSNFSAGYVFSGTMIIENAFIDISDNVYSTTVYPLFQSQSTFTNLKIQFGTQSLNSGSLIMSSSSVSINQMNIISRPDSQLKVNSAEQFNILMSSSSATSISNLLLNLSFAPSNGNITLINNFENWFIIDGYQVLGTYISTGTVAMIALNINSATVDVFSVSIIPSAFNVGNGSSYLFGNAETMNQVGINNLSVIIGNSSNFLLLDSNSYQFGGVFACINRDSNINVSNVILDSYQNFSDINVNNSGLLFGQNLKLSSITIINVCMQQNITSNTQFVNFGLIGINYGSTSILNVSIAFSIQGDTGICFGIIGSQYDDSIYAEVVNLRASVSFVFRFGNQIGSLFGYESAQNCSIQNASVIEGNISISSQRHSDYGFGGFIGKQRINATIADSLIYQMNITGDRYTGGFVGYYSSGQLYLINSKMHLVRLSGSIVGLVSQTTQDYFPGTIYFTNSSSTQNYVNDLLQSDCADIISDTFGCMDI</sequence>
<feature type="coiled-coil region" evidence="1">
    <location>
        <begin position="347"/>
        <end position="374"/>
    </location>
</feature>
<organism evidence="2 3">
    <name type="scientific">Hexamita inflata</name>
    <dbReference type="NCBI Taxonomy" id="28002"/>
    <lineage>
        <taxon>Eukaryota</taxon>
        <taxon>Metamonada</taxon>
        <taxon>Diplomonadida</taxon>
        <taxon>Hexamitidae</taxon>
        <taxon>Hexamitinae</taxon>
        <taxon>Hexamita</taxon>
    </lineage>
</organism>
<keyword evidence="1" id="KW-0175">Coiled coil</keyword>
<evidence type="ECO:0000313" key="2">
    <source>
        <dbReference type="EMBL" id="CAL5994162.1"/>
    </source>
</evidence>
<evidence type="ECO:0000256" key="1">
    <source>
        <dbReference type="SAM" id="Coils"/>
    </source>
</evidence>
<dbReference type="EMBL" id="CAXDID020000031">
    <property type="protein sequence ID" value="CAL5994162.1"/>
    <property type="molecule type" value="Genomic_DNA"/>
</dbReference>
<name>A0ABP1HGP9_9EUKA</name>
<dbReference type="Proteomes" id="UP001642409">
    <property type="component" value="Unassembled WGS sequence"/>
</dbReference>
<protein>
    <submittedName>
        <fullName evidence="2">Uncharacterized protein</fullName>
    </submittedName>
</protein>
<evidence type="ECO:0000313" key="3">
    <source>
        <dbReference type="Proteomes" id="UP001642409"/>
    </source>
</evidence>
<gene>
    <name evidence="2" type="ORF">HINF_LOCUS13417</name>
</gene>
<keyword evidence="3" id="KW-1185">Reference proteome</keyword>